<evidence type="ECO:0000313" key="2">
    <source>
        <dbReference type="Proteomes" id="UP000243374"/>
    </source>
</evidence>
<organism evidence="1 2">
    <name type="scientific">Succinivibrio dextrinosolvens</name>
    <dbReference type="NCBI Taxonomy" id="83771"/>
    <lineage>
        <taxon>Bacteria</taxon>
        <taxon>Pseudomonadati</taxon>
        <taxon>Pseudomonadota</taxon>
        <taxon>Gammaproteobacteria</taxon>
        <taxon>Aeromonadales</taxon>
        <taxon>Succinivibrionaceae</taxon>
        <taxon>Succinivibrio</taxon>
    </lineage>
</organism>
<dbReference type="Proteomes" id="UP000243374">
    <property type="component" value="Unassembled WGS sequence"/>
</dbReference>
<evidence type="ECO:0000313" key="1">
    <source>
        <dbReference type="EMBL" id="SFJ96313.1"/>
    </source>
</evidence>
<sequence>MKSFVFNGIQYRSLKEFCLMFNLSYSKARRLCRHYIRANKDPVVAIKWLLGIEKRSYSEPKTQMYFHDLELSEDRQHDFIEKQRNTFLNYF</sequence>
<dbReference type="EMBL" id="FOSF01000010">
    <property type="protein sequence ID" value="SFJ96313.1"/>
    <property type="molecule type" value="Genomic_DNA"/>
</dbReference>
<dbReference type="RefSeq" id="WP_074839817.1">
    <property type="nucleotide sequence ID" value="NZ_CP047056.1"/>
</dbReference>
<proteinExistence type="predicted"/>
<name>A0A662Z974_9GAMM</name>
<protein>
    <submittedName>
        <fullName evidence="1">Uncharacterized protein</fullName>
    </submittedName>
</protein>
<reference evidence="1 2" key="1">
    <citation type="submission" date="2016-10" db="EMBL/GenBank/DDBJ databases">
        <authorList>
            <person name="Varghese N."/>
            <person name="Submissions S."/>
        </authorList>
    </citation>
    <scope>NUCLEOTIDE SEQUENCE [LARGE SCALE GENOMIC DNA]</scope>
    <source>
        <strain evidence="1 2">22B</strain>
    </source>
</reference>
<dbReference type="AlphaFoldDB" id="A0A662Z974"/>
<gene>
    <name evidence="1" type="ORF">SAMN04487865_101026</name>
</gene>
<keyword evidence="2" id="KW-1185">Reference proteome</keyword>
<accession>A0A662Z974</accession>